<feature type="coiled-coil region" evidence="1">
    <location>
        <begin position="367"/>
        <end position="428"/>
    </location>
</feature>
<dbReference type="CDD" id="cd00338">
    <property type="entry name" value="Ser_Recombinase"/>
    <property type="match status" value="1"/>
</dbReference>
<dbReference type="Gene3D" id="3.90.1750.20">
    <property type="entry name" value="Putative Large Serine Recombinase, Chain B, Domain 2"/>
    <property type="match status" value="1"/>
</dbReference>
<feature type="domain" description="Recombinase" evidence="3">
    <location>
        <begin position="155"/>
        <end position="277"/>
    </location>
</feature>
<dbReference type="Pfam" id="PF00239">
    <property type="entry name" value="Resolvase"/>
    <property type="match status" value="1"/>
</dbReference>
<dbReference type="PROSITE" id="PS51737">
    <property type="entry name" value="RECOMBINASE_DNA_BIND"/>
    <property type="match status" value="1"/>
</dbReference>
<dbReference type="RefSeq" id="WP_184618667.1">
    <property type="nucleotide sequence ID" value="NZ_JACHEX010000001.1"/>
</dbReference>
<dbReference type="InterPro" id="IPR050639">
    <property type="entry name" value="SSR_resolvase"/>
</dbReference>
<evidence type="ECO:0000313" key="5">
    <source>
        <dbReference type="Proteomes" id="UP000555828"/>
    </source>
</evidence>
<evidence type="ECO:0000313" key="4">
    <source>
        <dbReference type="EMBL" id="MBB6061918.1"/>
    </source>
</evidence>
<dbReference type="InterPro" id="IPR006119">
    <property type="entry name" value="Resolv_N"/>
</dbReference>
<dbReference type="GO" id="GO:0000150">
    <property type="term" value="F:DNA strand exchange activity"/>
    <property type="evidence" value="ECO:0007669"/>
    <property type="project" value="InterPro"/>
</dbReference>
<dbReference type="Gene3D" id="3.40.50.1390">
    <property type="entry name" value="Resolvase, N-terminal catalytic domain"/>
    <property type="match status" value="1"/>
</dbReference>
<dbReference type="PANTHER" id="PTHR30461">
    <property type="entry name" value="DNA-INVERTASE FROM LAMBDOID PROPHAGE"/>
    <property type="match status" value="1"/>
</dbReference>
<dbReference type="SMART" id="SM00857">
    <property type="entry name" value="Resolvase"/>
    <property type="match status" value="1"/>
</dbReference>
<sequence>MKRAAAYARYSSTQQQDISIEAQFSRIEEFAKRNNYIIVAQYEDRAISGFSSRRPGLQQLLADAKLGKFETVIVWEFARLARDRTISRNYKEQFRKLGIELISVTEHIPDSPEGVIIESLYEGMAEYYSRKLARDSMRGLIQTVKDGYVHGGYPPFGLKFVKDEKGKSKYAIEENEAKAVKKMFEMAAKGETLSAIARWLNDNGYKPRRSQKFNVESVRDILKNPKYIGKIIFNKRRGKGKFNPFNEIIEVEAPEIAIIDEDLFIKVQQRLSKNKHKPARRNYILRGLVQCGICGHPLSGAIRQGNNAYYYCTYCWRNNNKKVSIGADKLENIVINFVKSHFEHLDTEELTRRINKKIKQKLNPVALKTFQKNLEEVNNAIKNITKAIEMGAFSNELLIRLNELEREKMKLEKDIRSALTQIKSLRELTTEEVEHLKQSVLKELTNRSTARELLINLIEHITVNFETTEILFTTKFGDYVVKYNK</sequence>
<dbReference type="InterPro" id="IPR025827">
    <property type="entry name" value="Zn_ribbon_recom_dom"/>
</dbReference>
<organism evidence="4 5">
    <name type="scientific">Thermosipho japonicus</name>
    <dbReference type="NCBI Taxonomy" id="90323"/>
    <lineage>
        <taxon>Bacteria</taxon>
        <taxon>Thermotogati</taxon>
        <taxon>Thermotogota</taxon>
        <taxon>Thermotogae</taxon>
        <taxon>Thermotogales</taxon>
        <taxon>Fervidobacteriaceae</taxon>
        <taxon>Thermosipho</taxon>
    </lineage>
</organism>
<dbReference type="Pfam" id="PF07508">
    <property type="entry name" value="Recombinase"/>
    <property type="match status" value="1"/>
</dbReference>
<proteinExistence type="predicted"/>
<dbReference type="GO" id="GO:0003677">
    <property type="term" value="F:DNA binding"/>
    <property type="evidence" value="ECO:0007669"/>
    <property type="project" value="InterPro"/>
</dbReference>
<reference evidence="4 5" key="1">
    <citation type="submission" date="2020-08" db="EMBL/GenBank/DDBJ databases">
        <title>Genomic Encyclopedia of Type Strains, Phase IV (KMG-IV): sequencing the most valuable type-strain genomes for metagenomic binning, comparative biology and taxonomic classification.</title>
        <authorList>
            <person name="Goeker M."/>
        </authorList>
    </citation>
    <scope>NUCLEOTIDE SEQUENCE [LARGE SCALE GENOMIC DNA]</scope>
    <source>
        <strain evidence="4 5">DSM 13481</strain>
    </source>
</reference>
<dbReference type="InterPro" id="IPR011109">
    <property type="entry name" value="DNA_bind_recombinase_dom"/>
</dbReference>
<dbReference type="PROSITE" id="PS51736">
    <property type="entry name" value="RECOMBINASES_3"/>
    <property type="match status" value="1"/>
</dbReference>
<feature type="domain" description="Resolvase/invertase-type recombinase catalytic" evidence="2">
    <location>
        <begin position="3"/>
        <end position="147"/>
    </location>
</feature>
<comment type="caution">
    <text evidence="4">The sequence shown here is derived from an EMBL/GenBank/DDBJ whole genome shotgun (WGS) entry which is preliminary data.</text>
</comment>
<dbReference type="Proteomes" id="UP000555828">
    <property type="component" value="Unassembled WGS sequence"/>
</dbReference>
<evidence type="ECO:0000259" key="3">
    <source>
        <dbReference type="PROSITE" id="PS51737"/>
    </source>
</evidence>
<name>A0A841GR39_9BACT</name>
<evidence type="ECO:0000259" key="2">
    <source>
        <dbReference type="PROSITE" id="PS51736"/>
    </source>
</evidence>
<dbReference type="SUPFAM" id="SSF53041">
    <property type="entry name" value="Resolvase-like"/>
    <property type="match status" value="1"/>
</dbReference>
<evidence type="ECO:0000256" key="1">
    <source>
        <dbReference type="SAM" id="Coils"/>
    </source>
</evidence>
<keyword evidence="5" id="KW-1185">Reference proteome</keyword>
<protein>
    <submittedName>
        <fullName evidence="4">Site-specific DNA recombinase</fullName>
    </submittedName>
</protein>
<dbReference type="EMBL" id="JACHEX010000001">
    <property type="protein sequence ID" value="MBB6061918.1"/>
    <property type="molecule type" value="Genomic_DNA"/>
</dbReference>
<keyword evidence="1" id="KW-0175">Coiled coil</keyword>
<accession>A0A841GR39</accession>
<dbReference type="InterPro" id="IPR036162">
    <property type="entry name" value="Resolvase-like_N_sf"/>
</dbReference>
<gene>
    <name evidence="4" type="ORF">HNP65_000340</name>
</gene>
<dbReference type="InterPro" id="IPR038109">
    <property type="entry name" value="DNA_bind_recomb_sf"/>
</dbReference>
<dbReference type="AlphaFoldDB" id="A0A841GR39"/>
<dbReference type="PANTHER" id="PTHR30461:SF23">
    <property type="entry name" value="DNA RECOMBINASE-RELATED"/>
    <property type="match status" value="1"/>
</dbReference>
<dbReference type="Pfam" id="PF13408">
    <property type="entry name" value="Zn_ribbon_recom"/>
    <property type="match status" value="1"/>
</dbReference>